<evidence type="ECO:0000256" key="6">
    <source>
        <dbReference type="ARBA" id="ARBA00048184"/>
    </source>
</evidence>
<gene>
    <name evidence="7" type="primary">ALG13</name>
    <name evidence="9" type="synonym">ALG13_1</name>
    <name evidence="10" type="ORF">BK809_0005681</name>
    <name evidence="9" type="ORF">SLS55_003341</name>
</gene>
<evidence type="ECO:0000259" key="8">
    <source>
        <dbReference type="Pfam" id="PF04101"/>
    </source>
</evidence>
<evidence type="ECO:0000313" key="9">
    <source>
        <dbReference type="EMBL" id="KAL0261908.1"/>
    </source>
</evidence>
<evidence type="ECO:0000256" key="4">
    <source>
        <dbReference type="ARBA" id="ARBA00024804"/>
    </source>
</evidence>
<evidence type="ECO:0000313" key="10">
    <source>
        <dbReference type="EMBL" id="OMP88960.1"/>
    </source>
</evidence>
<dbReference type="InterPro" id="IPR007235">
    <property type="entry name" value="Glyco_trans_28_C"/>
</dbReference>
<keyword evidence="7 10" id="KW-0808">Transferase</keyword>
<proteinExistence type="inferred from homology"/>
<keyword evidence="12" id="KW-1185">Reference proteome</keyword>
<dbReference type="SUPFAM" id="SSF53756">
    <property type="entry name" value="UDP-Glycosyltransferase/glycogen phosphorylase"/>
    <property type="match status" value="1"/>
</dbReference>
<comment type="subunit">
    <text evidence="1 7">Heterodimer with ALG14 to form a functional enzyme.</text>
</comment>
<reference evidence="10 11" key="1">
    <citation type="submission" date="2017-01" db="EMBL/GenBank/DDBJ databases">
        <title>Draft genome sequence of Diplodia seriata F98.1, a fungal species involved in grapevine trunk diseases.</title>
        <authorList>
            <person name="Robert-Siegwald G."/>
            <person name="Vallet J."/>
            <person name="Abou-Mansour E."/>
            <person name="Xu J."/>
            <person name="Rey P."/>
            <person name="Bertsch C."/>
            <person name="Rego C."/>
            <person name="Larignon P."/>
            <person name="Fontaine F."/>
            <person name="Lebrun M.-H."/>
        </authorList>
    </citation>
    <scope>NUCLEOTIDE SEQUENCE [LARGE SCALE GENOMIC DNA]</scope>
    <source>
        <strain evidence="10 11">F98.1</strain>
    </source>
</reference>
<dbReference type="STRING" id="420778.A0A1S8BN19"/>
<evidence type="ECO:0000256" key="2">
    <source>
        <dbReference type="ARBA" id="ARBA00012614"/>
    </source>
</evidence>
<comment type="function">
    <text evidence="4 7">Involved in protein N-glycosylation. Essential for the second step of the dolichol-linked oligosaccharide pathway.</text>
</comment>
<feature type="domain" description="Glycosyl transferase family 28 C-terminal" evidence="8">
    <location>
        <begin position="11"/>
        <end position="149"/>
    </location>
</feature>
<name>A0A1S8BN19_9PEZI</name>
<dbReference type="EMBL" id="MSZU01000074">
    <property type="protein sequence ID" value="OMP88960.1"/>
    <property type="molecule type" value="Genomic_DNA"/>
</dbReference>
<comment type="subcellular location">
    <subcellularLocation>
        <location evidence="7">Endoplasmic reticulum</location>
    </subcellularLocation>
</comment>
<dbReference type="OrthoDB" id="20273at2759"/>
<dbReference type="Proteomes" id="UP001430584">
    <property type="component" value="Unassembled WGS sequence"/>
</dbReference>
<dbReference type="Proteomes" id="UP000190776">
    <property type="component" value="Unassembled WGS sequence"/>
</dbReference>
<dbReference type="Gene3D" id="3.40.50.2000">
    <property type="entry name" value="Glycogen Phosphorylase B"/>
    <property type="match status" value="1"/>
</dbReference>
<reference evidence="9 12" key="2">
    <citation type="submission" date="2024-02" db="EMBL/GenBank/DDBJ databases">
        <title>De novo assembly and annotation of 12 fungi associated with fruit tree decline syndrome in Ontario, Canada.</title>
        <authorList>
            <person name="Sulman M."/>
            <person name="Ellouze W."/>
            <person name="Ilyukhin E."/>
        </authorList>
    </citation>
    <scope>NUCLEOTIDE SEQUENCE [LARGE SCALE GENOMIC DNA]</scope>
    <source>
        <strain evidence="9 12">FDS-637</strain>
    </source>
</reference>
<keyword evidence="7" id="KW-0256">Endoplasmic reticulum</keyword>
<evidence type="ECO:0000313" key="11">
    <source>
        <dbReference type="Proteomes" id="UP000190776"/>
    </source>
</evidence>
<evidence type="ECO:0000313" key="12">
    <source>
        <dbReference type="Proteomes" id="UP001430584"/>
    </source>
</evidence>
<comment type="similarity">
    <text evidence="7">Belongs to the glycosyltransferase 28 family.</text>
</comment>
<dbReference type="PANTHER" id="PTHR47043">
    <property type="entry name" value="UDP-N-ACETYLGLUCOSAMINE TRANSFERASE SUBUNIT ALG13"/>
    <property type="match status" value="1"/>
</dbReference>
<evidence type="ECO:0000256" key="3">
    <source>
        <dbReference type="ARBA" id="ARBA00017468"/>
    </source>
</evidence>
<comment type="caution">
    <text evidence="10">The sequence shown here is derived from an EMBL/GenBank/DDBJ whole genome shotgun (WGS) entry which is preliminary data.</text>
</comment>
<comment type="catalytic activity">
    <reaction evidence="6">
        <text>an N-acetyl-alpha-D-glucosaminyl-diphospho-di-trans,poly-cis-dolichol + UDP-N-acetyl-alpha-D-glucosamine = an N,N'-diacetylchitobiosyl-diphospho-di-trans,poly-cis-dolichol + UDP + H(+)</text>
        <dbReference type="Rhea" id="RHEA:23380"/>
        <dbReference type="Rhea" id="RHEA-COMP:19507"/>
        <dbReference type="Rhea" id="RHEA-COMP:19510"/>
        <dbReference type="ChEBI" id="CHEBI:15378"/>
        <dbReference type="ChEBI" id="CHEBI:57269"/>
        <dbReference type="ChEBI" id="CHEBI:57705"/>
        <dbReference type="ChEBI" id="CHEBI:58223"/>
        <dbReference type="ChEBI" id="CHEBI:58427"/>
        <dbReference type="EC" id="2.4.1.141"/>
    </reaction>
</comment>
<sequence>MSQPDQERKKVCFVTIGATATFDELVRACTQPDFLRSLAQAGYTHLLVQYGKNRRLWKEVSADNELLGQYGVDVSGFSFRENGLAAQMQLAKGHPADGSREGVVVSHAGSGSILDALRLNVPLIVVPNPSLLDNHQQELAEVLEQQGYVIHGKLEYITVLIS</sequence>
<evidence type="ECO:0000256" key="5">
    <source>
        <dbReference type="ARBA" id="ARBA00032061"/>
    </source>
</evidence>
<evidence type="ECO:0000256" key="7">
    <source>
        <dbReference type="RuleBase" id="RU362128"/>
    </source>
</evidence>
<keyword evidence="7 9" id="KW-0328">Glycosyltransferase</keyword>
<dbReference type="AlphaFoldDB" id="A0A1S8BN19"/>
<dbReference type="PANTHER" id="PTHR47043:SF1">
    <property type="entry name" value="UDP-N-ACETYLGLUCOSAMINE TRANSFERASE SUBUNIT ALG13"/>
    <property type="match status" value="1"/>
</dbReference>
<accession>A0A1S8BN19</accession>
<dbReference type="EC" id="2.4.1.141" evidence="2 7"/>
<dbReference type="GO" id="GO:0004577">
    <property type="term" value="F:N-acetylglucosaminyldiphosphodolichol N-acetylglucosaminyltransferase activity"/>
    <property type="evidence" value="ECO:0007669"/>
    <property type="project" value="UniProtKB-EC"/>
</dbReference>
<organism evidence="10 11">
    <name type="scientific">Diplodia seriata</name>
    <dbReference type="NCBI Taxonomy" id="420778"/>
    <lineage>
        <taxon>Eukaryota</taxon>
        <taxon>Fungi</taxon>
        <taxon>Dikarya</taxon>
        <taxon>Ascomycota</taxon>
        <taxon>Pezizomycotina</taxon>
        <taxon>Dothideomycetes</taxon>
        <taxon>Dothideomycetes incertae sedis</taxon>
        <taxon>Botryosphaeriales</taxon>
        <taxon>Botryosphaeriaceae</taxon>
        <taxon>Diplodia</taxon>
    </lineage>
</organism>
<dbReference type="Pfam" id="PF04101">
    <property type="entry name" value="Glyco_tran_28_C"/>
    <property type="match status" value="1"/>
</dbReference>
<protein>
    <recommendedName>
        <fullName evidence="3 7">UDP-N-acetylglucosamine transferase subunit ALG13</fullName>
        <ecNumber evidence="2 7">2.4.1.141</ecNumber>
    </recommendedName>
    <alternativeName>
        <fullName evidence="5 7">Asparagine-linked glycosylation protein 13</fullName>
    </alternativeName>
</protein>
<dbReference type="GO" id="GO:0006488">
    <property type="term" value="P:dolichol-linked oligosaccharide biosynthetic process"/>
    <property type="evidence" value="ECO:0007669"/>
    <property type="project" value="TreeGrafter"/>
</dbReference>
<dbReference type="EMBL" id="JAJVCZ030000003">
    <property type="protein sequence ID" value="KAL0261908.1"/>
    <property type="molecule type" value="Genomic_DNA"/>
</dbReference>
<dbReference type="InterPro" id="IPR052474">
    <property type="entry name" value="UDP-GlcNAc_transferase"/>
</dbReference>
<dbReference type="GO" id="GO:0043541">
    <property type="term" value="C:UDP-N-acetylglucosamine transferase complex"/>
    <property type="evidence" value="ECO:0007669"/>
    <property type="project" value="TreeGrafter"/>
</dbReference>
<evidence type="ECO:0000256" key="1">
    <source>
        <dbReference type="ARBA" id="ARBA00011198"/>
    </source>
</evidence>